<gene>
    <name evidence="9" type="ORF">FYC62_09220</name>
</gene>
<protein>
    <recommendedName>
        <fullName evidence="2">histidine kinase</fullName>
        <ecNumber evidence="2">2.7.13.3</ecNumber>
    </recommendedName>
</protein>
<dbReference type="InterPro" id="IPR036890">
    <property type="entry name" value="HATPase_C_sf"/>
</dbReference>
<keyword evidence="3" id="KW-0597">Phosphoprotein</keyword>
<keyword evidence="6" id="KW-0902">Two-component regulatory system</keyword>
<dbReference type="InterPro" id="IPR036097">
    <property type="entry name" value="HisK_dim/P_sf"/>
</dbReference>
<evidence type="ECO:0000256" key="5">
    <source>
        <dbReference type="ARBA" id="ARBA00022777"/>
    </source>
</evidence>
<dbReference type="Proteomes" id="UP000323653">
    <property type="component" value="Chromosome"/>
</dbReference>
<organism evidence="9 10">
    <name type="scientific">Pedobacter aquae</name>
    <dbReference type="NCBI Taxonomy" id="2605747"/>
    <lineage>
        <taxon>Bacteria</taxon>
        <taxon>Pseudomonadati</taxon>
        <taxon>Bacteroidota</taxon>
        <taxon>Sphingobacteriia</taxon>
        <taxon>Sphingobacteriales</taxon>
        <taxon>Sphingobacteriaceae</taxon>
        <taxon>Pedobacter</taxon>
    </lineage>
</organism>
<keyword evidence="10" id="KW-1185">Reference proteome</keyword>
<dbReference type="SMART" id="SM00387">
    <property type="entry name" value="HATPase_c"/>
    <property type="match status" value="1"/>
</dbReference>
<dbReference type="SMART" id="SM00065">
    <property type="entry name" value="GAF"/>
    <property type="match status" value="1"/>
</dbReference>
<sequence length="465" mass="53504">MFFTKTLNIMPLIFNVTFMPYFRYQVKEIIYYFASISIFQHMASTNSIEEERMNEIYKITSLLIQTQSDDFKEIIGIACGFLQMETGIIAKIVDQDYQVLDFYSANKELQLKNQVFDLQDTFCEITLTENKVFDIDDAETSHLKGHPCYSKFQTRSYIGVPILSEGKKFGTLNFSSSYASPKSFNQADRDFVQYLGQWISNYLDKRSFEKQIAEKNEQLLKLNQELADNNENLYKIMQEKDQLSQILLHDLKSPLSNIKMLSFLFEEMVTNSETEELFGIFNKSMQDVFHLISQMETLNSMENNPVKPYVEDVEINTFIKDVVGNFLKSADEKQITLNYEPLASPLTIKTDSNLLTRVINNILSNAIKFSAFNKEVFITLQNQENQFSVSIRDEGPGIYPQEMDKLFKRFTLLSNKPTNNESSSGLGLYIVKELLEKLSGTINVISTPGQGSIFRVNLPLTLVVD</sequence>
<comment type="catalytic activity">
    <reaction evidence="1">
        <text>ATP + protein L-histidine = ADP + protein N-phospho-L-histidine.</text>
        <dbReference type="EC" id="2.7.13.3"/>
    </reaction>
</comment>
<evidence type="ECO:0000313" key="10">
    <source>
        <dbReference type="Proteomes" id="UP000323653"/>
    </source>
</evidence>
<dbReference type="InterPro" id="IPR029016">
    <property type="entry name" value="GAF-like_dom_sf"/>
</dbReference>
<evidence type="ECO:0000256" key="4">
    <source>
        <dbReference type="ARBA" id="ARBA00022679"/>
    </source>
</evidence>
<dbReference type="Gene3D" id="3.30.450.40">
    <property type="match status" value="1"/>
</dbReference>
<dbReference type="InterPro" id="IPR003661">
    <property type="entry name" value="HisK_dim/P_dom"/>
</dbReference>
<dbReference type="PROSITE" id="PS50109">
    <property type="entry name" value="HIS_KIN"/>
    <property type="match status" value="1"/>
</dbReference>
<feature type="domain" description="Histidine kinase" evidence="8">
    <location>
        <begin position="246"/>
        <end position="462"/>
    </location>
</feature>
<evidence type="ECO:0000256" key="3">
    <source>
        <dbReference type="ARBA" id="ARBA00022553"/>
    </source>
</evidence>
<dbReference type="InterPro" id="IPR005467">
    <property type="entry name" value="His_kinase_dom"/>
</dbReference>
<name>A0A5C0VI89_9SPHI</name>
<keyword evidence="4" id="KW-0808">Transferase</keyword>
<dbReference type="EMBL" id="CP043329">
    <property type="protein sequence ID" value="QEK51807.1"/>
    <property type="molecule type" value="Genomic_DNA"/>
</dbReference>
<dbReference type="PANTHER" id="PTHR43711:SF31">
    <property type="entry name" value="HISTIDINE KINASE"/>
    <property type="match status" value="1"/>
</dbReference>
<proteinExistence type="predicted"/>
<dbReference type="AlphaFoldDB" id="A0A5C0VI89"/>
<dbReference type="SUPFAM" id="SSF55874">
    <property type="entry name" value="ATPase domain of HSP90 chaperone/DNA topoisomerase II/histidine kinase"/>
    <property type="match status" value="1"/>
</dbReference>
<reference evidence="9 10" key="1">
    <citation type="submission" date="2019-08" db="EMBL/GenBank/DDBJ databases">
        <title>Pedobacter sp. nov., isolated from Han river, South Korea.</title>
        <authorList>
            <person name="Lee D.-H."/>
            <person name="Kim Y.-S."/>
            <person name="Hwang E.-M."/>
            <person name="Le Tran T.C."/>
            <person name="Cha C.-J."/>
        </authorList>
    </citation>
    <scope>NUCLEOTIDE SEQUENCE [LARGE SCALE GENOMIC DNA]</scope>
    <source>
        <strain evidence="9 10">CJ43</strain>
    </source>
</reference>
<dbReference type="Gene3D" id="1.10.287.130">
    <property type="match status" value="1"/>
</dbReference>
<dbReference type="Pfam" id="PF02518">
    <property type="entry name" value="HATPase_c"/>
    <property type="match status" value="1"/>
</dbReference>
<dbReference type="CDD" id="cd00075">
    <property type="entry name" value="HATPase"/>
    <property type="match status" value="1"/>
</dbReference>
<dbReference type="PRINTS" id="PR00344">
    <property type="entry name" value="BCTRLSENSOR"/>
</dbReference>
<accession>A0A5C0VI89</accession>
<dbReference type="SMART" id="SM00388">
    <property type="entry name" value="HisKA"/>
    <property type="match status" value="1"/>
</dbReference>
<dbReference type="EC" id="2.7.13.3" evidence="2"/>
<keyword evidence="5 9" id="KW-0418">Kinase</keyword>
<dbReference type="KEGG" id="pej:FYC62_09220"/>
<dbReference type="GO" id="GO:0000155">
    <property type="term" value="F:phosphorelay sensor kinase activity"/>
    <property type="evidence" value="ECO:0007669"/>
    <property type="project" value="InterPro"/>
</dbReference>
<dbReference type="InterPro" id="IPR050736">
    <property type="entry name" value="Sensor_HK_Regulatory"/>
</dbReference>
<evidence type="ECO:0000256" key="1">
    <source>
        <dbReference type="ARBA" id="ARBA00000085"/>
    </source>
</evidence>
<dbReference type="SUPFAM" id="SSF47384">
    <property type="entry name" value="Homodimeric domain of signal transducing histidine kinase"/>
    <property type="match status" value="1"/>
</dbReference>
<dbReference type="PANTHER" id="PTHR43711">
    <property type="entry name" value="TWO-COMPONENT HISTIDINE KINASE"/>
    <property type="match status" value="1"/>
</dbReference>
<dbReference type="Pfam" id="PF01590">
    <property type="entry name" value="GAF"/>
    <property type="match status" value="1"/>
</dbReference>
<dbReference type="InterPro" id="IPR003018">
    <property type="entry name" value="GAF"/>
</dbReference>
<dbReference type="Gene3D" id="3.30.565.10">
    <property type="entry name" value="Histidine kinase-like ATPase, C-terminal domain"/>
    <property type="match status" value="1"/>
</dbReference>
<dbReference type="SUPFAM" id="SSF55781">
    <property type="entry name" value="GAF domain-like"/>
    <property type="match status" value="1"/>
</dbReference>
<keyword evidence="7" id="KW-0175">Coiled coil</keyword>
<feature type="coiled-coil region" evidence="7">
    <location>
        <begin position="205"/>
        <end position="236"/>
    </location>
</feature>
<evidence type="ECO:0000256" key="2">
    <source>
        <dbReference type="ARBA" id="ARBA00012438"/>
    </source>
</evidence>
<evidence type="ECO:0000259" key="8">
    <source>
        <dbReference type="PROSITE" id="PS50109"/>
    </source>
</evidence>
<dbReference type="FunFam" id="3.30.565.10:FF:000006">
    <property type="entry name" value="Sensor histidine kinase WalK"/>
    <property type="match status" value="1"/>
</dbReference>
<evidence type="ECO:0000256" key="7">
    <source>
        <dbReference type="SAM" id="Coils"/>
    </source>
</evidence>
<dbReference type="CDD" id="cd00082">
    <property type="entry name" value="HisKA"/>
    <property type="match status" value="1"/>
</dbReference>
<evidence type="ECO:0000256" key="6">
    <source>
        <dbReference type="ARBA" id="ARBA00023012"/>
    </source>
</evidence>
<evidence type="ECO:0000313" key="9">
    <source>
        <dbReference type="EMBL" id="QEK51807.1"/>
    </source>
</evidence>
<dbReference type="InterPro" id="IPR003594">
    <property type="entry name" value="HATPase_dom"/>
</dbReference>
<dbReference type="InterPro" id="IPR004358">
    <property type="entry name" value="Sig_transdc_His_kin-like_C"/>
</dbReference>